<keyword evidence="1" id="KW-0812">Transmembrane</keyword>
<dbReference type="EMBL" id="QFAY01000015">
    <property type="protein sequence ID" value="MBP2621269.1"/>
    <property type="molecule type" value="Genomic_DNA"/>
</dbReference>
<evidence type="ECO:0000313" key="3">
    <source>
        <dbReference type="Proteomes" id="UP001519349"/>
    </source>
</evidence>
<evidence type="ECO:0000313" key="2">
    <source>
        <dbReference type="EMBL" id="MBP2621269.1"/>
    </source>
</evidence>
<name>A0ABS5AXF9_9STRE</name>
<evidence type="ECO:0000256" key="1">
    <source>
        <dbReference type="SAM" id="Phobius"/>
    </source>
</evidence>
<feature type="transmembrane region" description="Helical" evidence="1">
    <location>
        <begin position="243"/>
        <end position="267"/>
    </location>
</feature>
<keyword evidence="1" id="KW-0472">Membrane</keyword>
<keyword evidence="1" id="KW-1133">Transmembrane helix</keyword>
<feature type="transmembrane region" description="Helical" evidence="1">
    <location>
        <begin position="206"/>
        <end position="223"/>
    </location>
</feature>
<sequence length="294" mass="35269">MRIAVHRLKKLSVFDSLTILMELQFFLVLLFLYSRYSIFTFAVLPLITLVSLICNKSGDRLYRVTFSNYFKLSRNKIHTYHFINLLSYCANLHICVEWNKILIANKSINANDWKYFLLLIVLSITLIGIIINFIRAFGLNEAVFLSYFVFLFFLGFMKTDDWPFYALVFTLIGNLFLSNDMYRFIKKRRNGYKIPFEIERKIFKKKFLFNFFIPIFYLFLLIVKDWNFTQNWILTKKTAHDFILIQISKGISRLVIIAIFTALYQILSFKLNNNKLFQKLCFKTRKNIIKFFER</sequence>
<reference evidence="2 3" key="1">
    <citation type="submission" date="2018-05" db="EMBL/GenBank/DDBJ databases">
        <title>Draft genome sequence of Streptococcus panodentis CCUG 70867T.</title>
        <authorList>
            <person name="Salva-Serra F."/>
            <person name="Mendez V."/>
            <person name="Jaen-Luchoro D."/>
            <person name="Gonzales-Siles L."/>
            <person name="Karlsson R."/>
            <person name="Engstrom-Jakobsson H."/>
            <person name="Busquets A."/>
            <person name="Gomila M."/>
            <person name="Pineiro-Iglesias B."/>
            <person name="Bennasar-Figueras A."/>
            <person name="Seeger M."/>
            <person name="Moore E."/>
        </authorList>
    </citation>
    <scope>NUCLEOTIDE SEQUENCE [LARGE SCALE GENOMIC DNA]</scope>
    <source>
        <strain evidence="2 3">CCUG 70867</strain>
    </source>
</reference>
<keyword evidence="3" id="KW-1185">Reference proteome</keyword>
<feature type="transmembrane region" description="Helical" evidence="1">
    <location>
        <begin position="38"/>
        <end position="58"/>
    </location>
</feature>
<comment type="caution">
    <text evidence="2">The sequence shown here is derived from an EMBL/GenBank/DDBJ whole genome shotgun (WGS) entry which is preliminary data.</text>
</comment>
<feature type="transmembrane region" description="Helical" evidence="1">
    <location>
        <begin position="113"/>
        <end position="131"/>
    </location>
</feature>
<feature type="transmembrane region" description="Helical" evidence="1">
    <location>
        <begin position="12"/>
        <end position="32"/>
    </location>
</feature>
<protein>
    <submittedName>
        <fullName evidence="2">Uncharacterized protein</fullName>
    </submittedName>
</protein>
<feature type="transmembrane region" description="Helical" evidence="1">
    <location>
        <begin position="162"/>
        <end position="185"/>
    </location>
</feature>
<accession>A0ABS5AXF9</accession>
<dbReference type="RefSeq" id="WP_209551479.1">
    <property type="nucleotide sequence ID" value="NZ_QFAY01000015.1"/>
</dbReference>
<proteinExistence type="predicted"/>
<organism evidence="2 3">
    <name type="scientific">Streptococcus panodentis</name>
    <dbReference type="NCBI Taxonomy" id="1581472"/>
    <lineage>
        <taxon>Bacteria</taxon>
        <taxon>Bacillati</taxon>
        <taxon>Bacillota</taxon>
        <taxon>Bacilli</taxon>
        <taxon>Lactobacillales</taxon>
        <taxon>Streptococcaceae</taxon>
        <taxon>Streptococcus</taxon>
    </lineage>
</organism>
<dbReference type="Proteomes" id="UP001519349">
    <property type="component" value="Unassembled WGS sequence"/>
</dbReference>
<gene>
    <name evidence="2" type="ORF">DHL47_08060</name>
</gene>